<dbReference type="Pfam" id="PF13532">
    <property type="entry name" value="2OG-FeII_Oxy_2"/>
    <property type="match status" value="1"/>
</dbReference>
<evidence type="ECO:0000256" key="8">
    <source>
        <dbReference type="ARBA" id="ARBA00047565"/>
    </source>
</evidence>
<dbReference type="InterPro" id="IPR005123">
    <property type="entry name" value="Oxoglu/Fe-dep_dioxygenase_dom"/>
</dbReference>
<evidence type="ECO:0000256" key="6">
    <source>
        <dbReference type="ARBA" id="ARBA00023004"/>
    </source>
</evidence>
<evidence type="ECO:0000256" key="5">
    <source>
        <dbReference type="ARBA" id="ARBA00023002"/>
    </source>
</evidence>
<evidence type="ECO:0000313" key="12">
    <source>
        <dbReference type="Proteomes" id="UP000054321"/>
    </source>
</evidence>
<dbReference type="FunFam" id="2.60.120.590:FF:000014">
    <property type="entry name" value="Oxidoreductase, 2OG-Fe(II) oxygenase family family"/>
    <property type="match status" value="1"/>
</dbReference>
<evidence type="ECO:0000256" key="2">
    <source>
        <dbReference type="ARBA" id="ARBA00012931"/>
    </source>
</evidence>
<dbReference type="EC" id="1.14.11.53" evidence="2"/>
<dbReference type="PANTHER" id="PTHR16557:SF3">
    <property type="entry name" value="ALPHA-KETOGLUTARATE-DEPENDENT DIOXYGENASE ALKB-LIKE DOMAIN-CONTAINING PROTEIN"/>
    <property type="match status" value="1"/>
</dbReference>
<evidence type="ECO:0000256" key="7">
    <source>
        <dbReference type="ARBA" id="ARBA00023026"/>
    </source>
</evidence>
<dbReference type="HOGENOM" id="CLU_029471_0_0_1"/>
<feature type="binding site" evidence="9">
    <location>
        <position position="257"/>
    </location>
    <ligand>
        <name>Fe cation</name>
        <dbReference type="ChEBI" id="CHEBI:24875"/>
        <note>catalytic</note>
    </ligand>
</feature>
<dbReference type="AlphaFoldDB" id="A0A0C3E0Q7"/>
<gene>
    <name evidence="11" type="ORF">OIDMADRAFT_99890</name>
</gene>
<dbReference type="PROSITE" id="PS51471">
    <property type="entry name" value="FE2OG_OXY"/>
    <property type="match status" value="1"/>
</dbReference>
<dbReference type="InterPro" id="IPR004574">
    <property type="entry name" value="Alkb"/>
</dbReference>
<keyword evidence="6 9" id="KW-0408">Iron</keyword>
<dbReference type="SUPFAM" id="SSF51197">
    <property type="entry name" value="Clavaminate synthase-like"/>
    <property type="match status" value="1"/>
</dbReference>
<evidence type="ECO:0000256" key="9">
    <source>
        <dbReference type="PIRSR" id="PIRSR604574-2"/>
    </source>
</evidence>
<reference evidence="12" key="2">
    <citation type="submission" date="2015-01" db="EMBL/GenBank/DDBJ databases">
        <title>Evolutionary Origins and Diversification of the Mycorrhizal Mutualists.</title>
        <authorList>
            <consortium name="DOE Joint Genome Institute"/>
            <consortium name="Mycorrhizal Genomics Consortium"/>
            <person name="Kohler A."/>
            <person name="Kuo A."/>
            <person name="Nagy L.G."/>
            <person name="Floudas D."/>
            <person name="Copeland A."/>
            <person name="Barry K.W."/>
            <person name="Cichocki N."/>
            <person name="Veneault-Fourrey C."/>
            <person name="LaButti K."/>
            <person name="Lindquist E.A."/>
            <person name="Lipzen A."/>
            <person name="Lundell T."/>
            <person name="Morin E."/>
            <person name="Murat C."/>
            <person name="Riley R."/>
            <person name="Ohm R."/>
            <person name="Sun H."/>
            <person name="Tunlid A."/>
            <person name="Henrissat B."/>
            <person name="Grigoriev I.V."/>
            <person name="Hibbett D.S."/>
            <person name="Martin F."/>
        </authorList>
    </citation>
    <scope>NUCLEOTIDE SEQUENCE [LARGE SCALE GENOMIC DNA]</scope>
    <source>
        <strain evidence="12">Zn</strain>
    </source>
</reference>
<dbReference type="EMBL" id="KN832870">
    <property type="protein sequence ID" value="KIN07913.1"/>
    <property type="molecule type" value="Genomic_DNA"/>
</dbReference>
<keyword evidence="12" id="KW-1185">Reference proteome</keyword>
<evidence type="ECO:0000256" key="3">
    <source>
        <dbReference type="ARBA" id="ARBA00022723"/>
    </source>
</evidence>
<name>A0A0C3E0Q7_OIDMZ</name>
<dbReference type="GO" id="GO:0005737">
    <property type="term" value="C:cytoplasm"/>
    <property type="evidence" value="ECO:0007669"/>
    <property type="project" value="TreeGrafter"/>
</dbReference>
<dbReference type="GO" id="GO:1990931">
    <property type="term" value="F:mRNA N6-methyladenosine dioxygenase activity"/>
    <property type="evidence" value="ECO:0007669"/>
    <property type="project" value="UniProtKB-EC"/>
</dbReference>
<dbReference type="InterPro" id="IPR027450">
    <property type="entry name" value="AlkB-like"/>
</dbReference>
<evidence type="ECO:0000256" key="1">
    <source>
        <dbReference type="ARBA" id="ARBA00007879"/>
    </source>
</evidence>
<reference evidence="11 12" key="1">
    <citation type="submission" date="2014-04" db="EMBL/GenBank/DDBJ databases">
        <authorList>
            <consortium name="DOE Joint Genome Institute"/>
            <person name="Kuo A."/>
            <person name="Martino E."/>
            <person name="Perotto S."/>
            <person name="Kohler A."/>
            <person name="Nagy L.G."/>
            <person name="Floudas D."/>
            <person name="Copeland A."/>
            <person name="Barry K.W."/>
            <person name="Cichocki N."/>
            <person name="Veneault-Fourrey C."/>
            <person name="LaButti K."/>
            <person name="Lindquist E.A."/>
            <person name="Lipzen A."/>
            <person name="Lundell T."/>
            <person name="Morin E."/>
            <person name="Murat C."/>
            <person name="Sun H."/>
            <person name="Tunlid A."/>
            <person name="Henrissat B."/>
            <person name="Grigoriev I.V."/>
            <person name="Hibbett D.S."/>
            <person name="Martin F."/>
            <person name="Nordberg H.P."/>
            <person name="Cantor M.N."/>
            <person name="Hua S.X."/>
        </authorList>
    </citation>
    <scope>NUCLEOTIDE SEQUENCE [LARGE SCALE GENOMIC DNA]</scope>
    <source>
        <strain evidence="11 12">Zn</strain>
    </source>
</reference>
<dbReference type="InterPro" id="IPR037151">
    <property type="entry name" value="AlkB-like_sf"/>
</dbReference>
<dbReference type="GO" id="GO:0046872">
    <property type="term" value="F:metal ion binding"/>
    <property type="evidence" value="ECO:0007669"/>
    <property type="project" value="UniProtKB-KW"/>
</dbReference>
<feature type="binding site" evidence="9">
    <location>
        <position position="255"/>
    </location>
    <ligand>
        <name>Fe cation</name>
        <dbReference type="ChEBI" id="CHEBI:24875"/>
        <note>catalytic</note>
    </ligand>
</feature>
<keyword evidence="7" id="KW-0843">Virulence</keyword>
<dbReference type="Proteomes" id="UP000054321">
    <property type="component" value="Unassembled WGS sequence"/>
</dbReference>
<proteinExistence type="inferred from homology"/>
<feature type="domain" description="Fe2OG dioxygenase" evidence="10">
    <location>
        <begin position="237"/>
        <end position="368"/>
    </location>
</feature>
<feature type="binding site" evidence="9">
    <location>
        <position position="320"/>
    </location>
    <ligand>
        <name>Fe cation</name>
        <dbReference type="ChEBI" id="CHEBI:24875"/>
        <note>catalytic</note>
    </ligand>
</feature>
<dbReference type="GO" id="GO:0005634">
    <property type="term" value="C:nucleus"/>
    <property type="evidence" value="ECO:0007669"/>
    <property type="project" value="TreeGrafter"/>
</dbReference>
<comment type="catalytic activity">
    <reaction evidence="8">
        <text>an N(6)-methyladenosine in mRNA + 2-oxoglutarate + O2 = an adenosine in mRNA + formaldehyde + succinate + CO2</text>
        <dbReference type="Rhea" id="RHEA:49520"/>
        <dbReference type="Rhea" id="RHEA-COMP:12414"/>
        <dbReference type="Rhea" id="RHEA-COMP:12417"/>
        <dbReference type="ChEBI" id="CHEBI:15379"/>
        <dbReference type="ChEBI" id="CHEBI:16526"/>
        <dbReference type="ChEBI" id="CHEBI:16810"/>
        <dbReference type="ChEBI" id="CHEBI:16842"/>
        <dbReference type="ChEBI" id="CHEBI:30031"/>
        <dbReference type="ChEBI" id="CHEBI:74411"/>
        <dbReference type="ChEBI" id="CHEBI:74449"/>
        <dbReference type="EC" id="1.14.11.53"/>
    </reaction>
    <physiologicalReaction direction="left-to-right" evidence="8">
        <dbReference type="Rhea" id="RHEA:49521"/>
    </physiologicalReaction>
</comment>
<dbReference type="PANTHER" id="PTHR16557">
    <property type="entry name" value="ALKYLATED DNA REPAIR PROTEIN ALKB-RELATED"/>
    <property type="match status" value="1"/>
</dbReference>
<accession>A0A0C3E0Q7</accession>
<dbReference type="InParanoid" id="A0A0C3E0Q7"/>
<dbReference type="Gene3D" id="2.60.120.590">
    <property type="entry name" value="Alpha-ketoglutarate-dependent dioxygenase AlkB-like"/>
    <property type="match status" value="1"/>
</dbReference>
<evidence type="ECO:0000256" key="4">
    <source>
        <dbReference type="ARBA" id="ARBA00022964"/>
    </source>
</evidence>
<evidence type="ECO:0000313" key="11">
    <source>
        <dbReference type="EMBL" id="KIN07913.1"/>
    </source>
</evidence>
<dbReference type="STRING" id="913774.A0A0C3E0Q7"/>
<comment type="similarity">
    <text evidence="1">Belongs to the alkB family.</text>
</comment>
<evidence type="ECO:0000259" key="10">
    <source>
        <dbReference type="PROSITE" id="PS51471"/>
    </source>
</evidence>
<keyword evidence="5" id="KW-0560">Oxidoreductase</keyword>
<organism evidence="11 12">
    <name type="scientific">Oidiodendron maius (strain Zn)</name>
    <dbReference type="NCBI Taxonomy" id="913774"/>
    <lineage>
        <taxon>Eukaryota</taxon>
        <taxon>Fungi</taxon>
        <taxon>Dikarya</taxon>
        <taxon>Ascomycota</taxon>
        <taxon>Pezizomycotina</taxon>
        <taxon>Leotiomycetes</taxon>
        <taxon>Leotiomycetes incertae sedis</taxon>
        <taxon>Myxotrichaceae</taxon>
        <taxon>Oidiodendron</taxon>
    </lineage>
</organism>
<dbReference type="OrthoDB" id="6614653at2759"/>
<protein>
    <recommendedName>
        <fullName evidence="2">mRNA N(6)-methyladenine demethylase</fullName>
        <ecNumber evidence="2">1.14.11.53</ecNumber>
    </recommendedName>
</protein>
<comment type="cofactor">
    <cofactor evidence="9">
        <name>Fe(2+)</name>
        <dbReference type="ChEBI" id="CHEBI:29033"/>
    </cofactor>
    <text evidence="9">Binds 1 Fe(2+) ion per subunit.</text>
</comment>
<sequence length="368" mass="42097">MDEPDNKRNDHDTHALPPLGVWEAYKKYQQMDCLEIDKDLEIVDFRRGLSDTQKAKLVPVATITSETIAAAGMAFKGYTQNAGVEPQGPLNIPSPCTVYEHSEFNGLRLLPSLLPPECQTILLDKLFHRDLSNPLHKTNIHEDYDVPFPPATGEGDRFQDSFFSYPESSKSHIFRPLDSKSNLKPINTGQFLRKKLRWLTIGSQYNWKTRQYPTSTPTPFPPDISKLVTSLFQNEFIPESGVILLYSPKDYMPVHRDVSEECERGLASFSLGCDGLFLIARDKNTENDKSDENREQDIVVIRVRSGDVVQMGGDTRWAWHAMPKVMAGTCPSWLEDWPVGENTPEKYKKWRGYMKGKRLNISCRQVWR</sequence>
<keyword evidence="4" id="KW-0223">Dioxygenase</keyword>
<keyword evidence="3 9" id="KW-0479">Metal-binding</keyword>